<feature type="transmembrane region" description="Helical" evidence="1">
    <location>
        <begin position="78"/>
        <end position="99"/>
    </location>
</feature>
<organism evidence="2 3">
    <name type="scientific">Ramlibacter humi</name>
    <dbReference type="NCBI Taxonomy" id="2530451"/>
    <lineage>
        <taxon>Bacteria</taxon>
        <taxon>Pseudomonadati</taxon>
        <taxon>Pseudomonadota</taxon>
        <taxon>Betaproteobacteria</taxon>
        <taxon>Burkholderiales</taxon>
        <taxon>Comamonadaceae</taxon>
        <taxon>Ramlibacter</taxon>
    </lineage>
</organism>
<protein>
    <submittedName>
        <fullName evidence="2">DUF2214 family protein</fullName>
    </submittedName>
</protein>
<dbReference type="InterPro" id="IPR018706">
    <property type="entry name" value="DUF2214_membrane"/>
</dbReference>
<comment type="caution">
    <text evidence="2">The sequence shown here is derived from an EMBL/GenBank/DDBJ whole genome shotgun (WGS) entry which is preliminary data.</text>
</comment>
<gene>
    <name evidence="2" type="ORF">EZ216_11155</name>
</gene>
<dbReference type="EMBL" id="SMLK01000003">
    <property type="protein sequence ID" value="TFZ01744.1"/>
    <property type="molecule type" value="Genomic_DNA"/>
</dbReference>
<keyword evidence="3" id="KW-1185">Reference proteome</keyword>
<sequence length="152" mass="16387">MTTEALLAYAHLLAILTLVVFVASEAALCRTEWLNAAVVERLVVVDRVYGIAAMAVLATGAARVFLGAKGASWYGHNWLLWAKLVMFAIVGLMSIGPTLRFVAWRKALRADGSLPGAGEVRNVRRQVMRQAHLIPLIPLAATFLARGFGAMG</sequence>
<feature type="transmembrane region" description="Helical" evidence="1">
    <location>
        <begin position="131"/>
        <end position="149"/>
    </location>
</feature>
<keyword evidence="1" id="KW-0812">Transmembrane</keyword>
<dbReference type="Pfam" id="PF09980">
    <property type="entry name" value="DUF2214"/>
    <property type="match status" value="1"/>
</dbReference>
<feature type="transmembrane region" description="Helical" evidence="1">
    <location>
        <begin position="48"/>
        <end position="66"/>
    </location>
</feature>
<dbReference type="OrthoDB" id="826511at2"/>
<dbReference type="Proteomes" id="UP000297839">
    <property type="component" value="Unassembled WGS sequence"/>
</dbReference>
<dbReference type="AlphaFoldDB" id="A0A4Z0BTE5"/>
<name>A0A4Z0BTE5_9BURK</name>
<reference evidence="2 3" key="1">
    <citation type="submission" date="2019-03" db="EMBL/GenBank/DDBJ databases">
        <title>Ramlibacter sp. 18x22-1, whole genome shotgun sequence.</title>
        <authorList>
            <person name="Zhang X."/>
            <person name="Feng G."/>
            <person name="Zhu H."/>
        </authorList>
    </citation>
    <scope>NUCLEOTIDE SEQUENCE [LARGE SCALE GENOMIC DNA]</scope>
    <source>
        <strain evidence="2 3">18x22-1</strain>
    </source>
</reference>
<evidence type="ECO:0000313" key="2">
    <source>
        <dbReference type="EMBL" id="TFZ01744.1"/>
    </source>
</evidence>
<keyword evidence="1" id="KW-1133">Transmembrane helix</keyword>
<feature type="transmembrane region" description="Helical" evidence="1">
    <location>
        <begin position="6"/>
        <end position="28"/>
    </location>
</feature>
<dbReference type="RefSeq" id="WP_135249844.1">
    <property type="nucleotide sequence ID" value="NZ_SMLK01000003.1"/>
</dbReference>
<proteinExistence type="predicted"/>
<accession>A0A4Z0BTE5</accession>
<keyword evidence="1" id="KW-0472">Membrane</keyword>
<evidence type="ECO:0000313" key="3">
    <source>
        <dbReference type="Proteomes" id="UP000297839"/>
    </source>
</evidence>
<evidence type="ECO:0000256" key="1">
    <source>
        <dbReference type="SAM" id="Phobius"/>
    </source>
</evidence>